<evidence type="ECO:0000313" key="1">
    <source>
        <dbReference type="EMBL" id="UTT53822.1"/>
    </source>
</evidence>
<evidence type="ECO:0000313" key="2">
    <source>
        <dbReference type="Proteomes" id="UP001060245"/>
    </source>
</evidence>
<dbReference type="Proteomes" id="UP001060245">
    <property type="component" value="Chromosome"/>
</dbReference>
<protein>
    <submittedName>
        <fullName evidence="1">Uncharacterized protein</fullName>
    </submittedName>
</protein>
<organism evidence="1 2">
    <name type="scientific">Microbacterium maritypicum</name>
    <name type="common">Microbacterium liquefaciens</name>
    <dbReference type="NCBI Taxonomy" id="33918"/>
    <lineage>
        <taxon>Bacteria</taxon>
        <taxon>Bacillati</taxon>
        <taxon>Actinomycetota</taxon>
        <taxon>Actinomycetes</taxon>
        <taxon>Micrococcales</taxon>
        <taxon>Microbacteriaceae</taxon>
        <taxon>Microbacterium</taxon>
    </lineage>
</organism>
<keyword evidence="2" id="KW-1185">Reference proteome</keyword>
<reference evidence="1" key="1">
    <citation type="submission" date="2022-07" db="EMBL/GenBank/DDBJ databases">
        <title>Complete genome of DND4.</title>
        <authorList>
            <person name="Cao G."/>
        </authorList>
    </citation>
    <scope>NUCLEOTIDE SEQUENCE</scope>
    <source>
        <strain evidence="1">DND4</strain>
    </source>
</reference>
<dbReference type="EMBL" id="CP101471">
    <property type="protein sequence ID" value="UTT53822.1"/>
    <property type="molecule type" value="Genomic_DNA"/>
</dbReference>
<name>A0ACD4B8G4_MICMQ</name>
<sequence length="158" mass="16477">MSVERSTRLWKIGTAVVVALSIALVGGGGVYLAVANAELRSQLAASQSNAQELYEQLLDEGVEPEGDAPADVTPGPAGDPGPKGERGPSGPLVTAVPLARRGSQGHKGRPEPPERRGNRDPSGQRDPKGLPVLKESRVPSVPLARRAPQAQHAHPATR</sequence>
<proteinExistence type="predicted"/>
<accession>A0ACD4B8G4</accession>
<gene>
    <name evidence="1" type="ORF">NMQ05_04365</name>
</gene>